<organism evidence="2 3">
    <name type="scientific">Pueribacillus theae</name>
    <dbReference type="NCBI Taxonomy" id="2171751"/>
    <lineage>
        <taxon>Bacteria</taxon>
        <taxon>Bacillati</taxon>
        <taxon>Bacillota</taxon>
        <taxon>Bacilli</taxon>
        <taxon>Bacillales</taxon>
        <taxon>Bacillaceae</taxon>
        <taxon>Pueribacillus</taxon>
    </lineage>
</organism>
<reference evidence="2 3" key="1">
    <citation type="submission" date="2018-04" db="EMBL/GenBank/DDBJ databases">
        <title>Camelliibacillus theae gen. nov., sp. nov., isolated from Pu'er tea.</title>
        <authorList>
            <person name="Niu L."/>
        </authorList>
    </citation>
    <scope>NUCLEOTIDE SEQUENCE [LARGE SCALE GENOMIC DNA]</scope>
    <source>
        <strain evidence="2 3">T8</strain>
    </source>
</reference>
<dbReference type="Proteomes" id="UP000245998">
    <property type="component" value="Unassembled WGS sequence"/>
</dbReference>
<feature type="region of interest" description="Disordered" evidence="1">
    <location>
        <begin position="66"/>
        <end position="88"/>
    </location>
</feature>
<evidence type="ECO:0000313" key="3">
    <source>
        <dbReference type="Proteomes" id="UP000245998"/>
    </source>
</evidence>
<proteinExistence type="predicted"/>
<dbReference type="EMBL" id="QCZG01000005">
    <property type="protein sequence ID" value="PWA12855.1"/>
    <property type="molecule type" value="Genomic_DNA"/>
</dbReference>
<accession>A0A2U1K6I0</accession>
<evidence type="ECO:0008006" key="4">
    <source>
        <dbReference type="Google" id="ProtNLM"/>
    </source>
</evidence>
<evidence type="ECO:0000313" key="2">
    <source>
        <dbReference type="EMBL" id="PWA12855.1"/>
    </source>
</evidence>
<protein>
    <recommendedName>
        <fullName evidence="4">CopG family transcriptional regulator</fullName>
    </recommendedName>
</protein>
<name>A0A2U1K6I0_9BACI</name>
<evidence type="ECO:0000256" key="1">
    <source>
        <dbReference type="SAM" id="MobiDB-lite"/>
    </source>
</evidence>
<dbReference type="RefSeq" id="WP_116553636.1">
    <property type="nucleotide sequence ID" value="NZ_QCZG01000005.1"/>
</dbReference>
<sequence length="88" mass="10233">MKDERKVRKQIYLELKQNEQIKLLSIRQSKTEAQIIRDAINSYLTENKKELDDPILELIGVVKNGITDGSTSHDQDIYLKNNEDTDET</sequence>
<dbReference type="AlphaFoldDB" id="A0A2U1K6I0"/>
<keyword evidence="3" id="KW-1185">Reference proteome</keyword>
<feature type="compositionally biased region" description="Basic and acidic residues" evidence="1">
    <location>
        <begin position="71"/>
        <end position="88"/>
    </location>
</feature>
<gene>
    <name evidence="2" type="ORF">DCC39_04210</name>
</gene>
<comment type="caution">
    <text evidence="2">The sequence shown here is derived from an EMBL/GenBank/DDBJ whole genome shotgun (WGS) entry which is preliminary data.</text>
</comment>
<dbReference type="OrthoDB" id="2970764at2"/>